<keyword evidence="4" id="KW-0175">Coiled coil</keyword>
<protein>
    <submittedName>
        <fullName evidence="8">Endophilin-B2-like isoform X1</fullName>
    </submittedName>
</protein>
<accession>A0ABM1BL84</accession>
<dbReference type="SMART" id="SM00326">
    <property type="entry name" value="SH3"/>
    <property type="match status" value="1"/>
</dbReference>
<feature type="domain" description="SH3" evidence="5">
    <location>
        <begin position="300"/>
        <end position="360"/>
    </location>
</feature>
<dbReference type="PROSITE" id="PS50002">
    <property type="entry name" value="SH3"/>
    <property type="match status" value="1"/>
</dbReference>
<dbReference type="PANTHER" id="PTHR14167:SF76">
    <property type="entry name" value="ENDOPHILIN B, ISOFORM A"/>
    <property type="match status" value="1"/>
</dbReference>
<gene>
    <name evidence="8" type="primary">LOC106468375</name>
</gene>
<evidence type="ECO:0000259" key="5">
    <source>
        <dbReference type="PROSITE" id="PS50002"/>
    </source>
</evidence>
<dbReference type="RefSeq" id="XP_013784246.1">
    <property type="nucleotide sequence ID" value="XM_013928792.2"/>
</dbReference>
<proteinExistence type="inferred from homology"/>
<comment type="similarity">
    <text evidence="1">Belongs to the endophilin family.</text>
</comment>
<dbReference type="SUPFAM" id="SSF50044">
    <property type="entry name" value="SH3-domain"/>
    <property type="match status" value="1"/>
</dbReference>
<dbReference type="PROSITE" id="PS51021">
    <property type="entry name" value="BAR"/>
    <property type="match status" value="1"/>
</dbReference>
<evidence type="ECO:0000256" key="1">
    <source>
        <dbReference type="ARBA" id="ARBA00006697"/>
    </source>
</evidence>
<evidence type="ECO:0000313" key="8">
    <source>
        <dbReference type="RefSeq" id="XP_013784246.1"/>
    </source>
</evidence>
<dbReference type="InterPro" id="IPR036028">
    <property type="entry name" value="SH3-like_dom_sf"/>
</dbReference>
<dbReference type="InterPro" id="IPR004148">
    <property type="entry name" value="BAR_dom"/>
</dbReference>
<evidence type="ECO:0000256" key="2">
    <source>
        <dbReference type="ARBA" id="ARBA00022443"/>
    </source>
</evidence>
<dbReference type="Proteomes" id="UP000694941">
    <property type="component" value="Unplaced"/>
</dbReference>
<dbReference type="PANTHER" id="PTHR14167">
    <property type="entry name" value="SH3 DOMAIN-CONTAINING"/>
    <property type="match status" value="1"/>
</dbReference>
<evidence type="ECO:0000313" key="7">
    <source>
        <dbReference type="Proteomes" id="UP000694941"/>
    </source>
</evidence>
<dbReference type="InterPro" id="IPR001452">
    <property type="entry name" value="SH3_domain"/>
</dbReference>
<organism evidence="7 8">
    <name type="scientific">Limulus polyphemus</name>
    <name type="common">Atlantic horseshoe crab</name>
    <dbReference type="NCBI Taxonomy" id="6850"/>
    <lineage>
        <taxon>Eukaryota</taxon>
        <taxon>Metazoa</taxon>
        <taxon>Ecdysozoa</taxon>
        <taxon>Arthropoda</taxon>
        <taxon>Chelicerata</taxon>
        <taxon>Merostomata</taxon>
        <taxon>Xiphosura</taxon>
        <taxon>Limulidae</taxon>
        <taxon>Limulus</taxon>
    </lineage>
</organism>
<dbReference type="Pfam" id="PF14604">
    <property type="entry name" value="SH3_9"/>
    <property type="match status" value="1"/>
</dbReference>
<dbReference type="CDD" id="cd11802">
    <property type="entry name" value="SH3_Endophilin_B"/>
    <property type="match status" value="1"/>
</dbReference>
<keyword evidence="7" id="KW-1185">Reference proteome</keyword>
<dbReference type="SUPFAM" id="SSF103657">
    <property type="entry name" value="BAR/IMD domain-like"/>
    <property type="match status" value="1"/>
</dbReference>
<reference evidence="8" key="1">
    <citation type="submission" date="2025-08" db="UniProtKB">
        <authorList>
            <consortium name="RefSeq"/>
        </authorList>
    </citation>
    <scope>IDENTIFICATION</scope>
    <source>
        <tissue evidence="8">Muscle</tissue>
    </source>
</reference>
<dbReference type="GeneID" id="106468375"/>
<dbReference type="InterPro" id="IPR027267">
    <property type="entry name" value="AH/BAR_dom_sf"/>
</dbReference>
<keyword evidence="2 3" id="KW-0728">SH3 domain</keyword>
<dbReference type="SMART" id="SM00721">
    <property type="entry name" value="BAR"/>
    <property type="match status" value="1"/>
</dbReference>
<evidence type="ECO:0000256" key="3">
    <source>
        <dbReference type="PROSITE-ProRule" id="PRU00192"/>
    </source>
</evidence>
<sequence length="360" mass="40673">MMEFGVKSFKGFVSEAATAFSRAVQYTEEKLGTSEKTELDAHFESLAQRADKTKLWTERIVSRTDAVLQPNPNAKVEDYLFEKLERKRDRHTNFEALGQDMIDAGLDFGPGTAYGSTLIKVGQAQQKLGKAEKEFVRSAGTSFIQPLRKFLEGDMKTLQKERRILESKRLDLDACKNRLRKAKSMEAQANTKPDLIQREIQQAEQELRLAQSEYDRQAEITKLLLEGVSSAHANHLRCLNDFVEAQMSYFTQCQQYEADLQREMSSMSVALSSSGTTDSFQNIYPSFSANAGPTSTAPDDKRKQARVLYDYDAHDKSELSLLADEVIHVTLEPGQDPDWMIGERGKQKGKVPTAYLEMLN</sequence>
<dbReference type="Gene3D" id="2.30.30.40">
    <property type="entry name" value="SH3 Domains"/>
    <property type="match status" value="1"/>
</dbReference>
<name>A0ABM1BL84_LIMPO</name>
<evidence type="ECO:0000259" key="6">
    <source>
        <dbReference type="PROSITE" id="PS51021"/>
    </source>
</evidence>
<dbReference type="CDD" id="cd07594">
    <property type="entry name" value="BAR_Endophilin_B"/>
    <property type="match status" value="1"/>
</dbReference>
<feature type="coiled-coil region" evidence="4">
    <location>
        <begin position="148"/>
        <end position="220"/>
    </location>
</feature>
<dbReference type="Pfam" id="PF03114">
    <property type="entry name" value="BAR"/>
    <property type="match status" value="1"/>
</dbReference>
<feature type="domain" description="BAR" evidence="6">
    <location>
        <begin position="28"/>
        <end position="273"/>
    </location>
</feature>
<dbReference type="InterPro" id="IPR050384">
    <property type="entry name" value="Endophilin_SH3RF"/>
</dbReference>
<evidence type="ECO:0000256" key="4">
    <source>
        <dbReference type="SAM" id="Coils"/>
    </source>
</evidence>
<dbReference type="Gene3D" id="1.20.1270.60">
    <property type="entry name" value="Arfaptin homology (AH) domain/BAR domain"/>
    <property type="match status" value="1"/>
</dbReference>